<dbReference type="GO" id="GO:0045277">
    <property type="term" value="C:respiratory chain complex IV"/>
    <property type="evidence" value="ECO:0007669"/>
    <property type="project" value="InterPro"/>
</dbReference>
<dbReference type="KEGG" id="jre:109016481"/>
<dbReference type="OrthoDB" id="10249250at2759"/>
<accession>A0A6P9DSW4</accession>
<dbReference type="GO" id="GO:0005740">
    <property type="term" value="C:mitochondrial envelope"/>
    <property type="evidence" value="ECO:0007669"/>
    <property type="project" value="InterPro"/>
</dbReference>
<organism evidence="4 5">
    <name type="scientific">Juglans regia</name>
    <name type="common">English walnut</name>
    <dbReference type="NCBI Taxonomy" id="51240"/>
    <lineage>
        <taxon>Eukaryota</taxon>
        <taxon>Viridiplantae</taxon>
        <taxon>Streptophyta</taxon>
        <taxon>Embryophyta</taxon>
        <taxon>Tracheophyta</taxon>
        <taxon>Spermatophyta</taxon>
        <taxon>Magnoliopsida</taxon>
        <taxon>eudicotyledons</taxon>
        <taxon>Gunneridae</taxon>
        <taxon>Pentapetalae</taxon>
        <taxon>rosids</taxon>
        <taxon>fabids</taxon>
        <taxon>Fagales</taxon>
        <taxon>Juglandaceae</taxon>
        <taxon>Juglans</taxon>
    </lineage>
</organism>
<dbReference type="InterPro" id="IPR036972">
    <property type="entry name" value="Cyt_c_oxidase_su5b_sf"/>
</dbReference>
<evidence type="ECO:0000313" key="5">
    <source>
        <dbReference type="RefSeq" id="XP_035538505.1"/>
    </source>
</evidence>
<dbReference type="PANTHER" id="PTHR10122">
    <property type="entry name" value="CYTOCHROME C OXIDASE SUBUNIT 5B, MITOCHONDRIAL"/>
    <property type="match status" value="1"/>
</dbReference>
<keyword evidence="2 3" id="KW-0862">Zinc</keyword>
<feature type="binding site" evidence="3">
    <location>
        <position position="84"/>
    </location>
    <ligand>
        <name>Zn(2+)</name>
        <dbReference type="ChEBI" id="CHEBI:29105"/>
    </ligand>
</feature>
<evidence type="ECO:0000313" key="4">
    <source>
        <dbReference type="Proteomes" id="UP000235220"/>
    </source>
</evidence>
<dbReference type="Pfam" id="PF01215">
    <property type="entry name" value="COX5B"/>
    <property type="match status" value="1"/>
</dbReference>
<evidence type="ECO:0000256" key="3">
    <source>
        <dbReference type="PIRSR" id="PIRSR602124-2"/>
    </source>
</evidence>
<proteinExistence type="predicted"/>
<dbReference type="GO" id="GO:0005739">
    <property type="term" value="C:mitochondrion"/>
    <property type="evidence" value="ECO:0000318"/>
    <property type="project" value="GO_Central"/>
</dbReference>
<dbReference type="GO" id="GO:0046872">
    <property type="term" value="F:metal ion binding"/>
    <property type="evidence" value="ECO:0007669"/>
    <property type="project" value="UniProtKB-KW"/>
</dbReference>
<feature type="binding site" evidence="3">
    <location>
        <position position="69"/>
    </location>
    <ligand>
        <name>Zn(2+)</name>
        <dbReference type="ChEBI" id="CHEBI:29105"/>
    </ligand>
</feature>
<name>A0A6P9DSW4_JUGRE</name>
<dbReference type="PANTHER" id="PTHR10122:SF0">
    <property type="entry name" value="CYTOCHROME C OXIDASE SUBUNIT 5B, ISOFORM A-RELATED"/>
    <property type="match status" value="1"/>
</dbReference>
<protein>
    <submittedName>
        <fullName evidence="5">Cytochrome c oxidase subunit 5b-2, mitochondrial-like</fullName>
    </submittedName>
</protein>
<sequence>MSNHVNLDAIVSLSSLHLFTAQRHGADFLEIDHPSGPFGTKICEPLAVIKSVFDKRIVRCPGGERGDEHDVVWFWLEKGKPHECPICSQHFMQEVVGPGGHTDGHGYDDHQ</sequence>
<dbReference type="Gene3D" id="2.60.11.10">
    <property type="entry name" value="Cytochrome c oxidase, subunit Vb"/>
    <property type="match status" value="1"/>
</dbReference>
<feature type="binding site" evidence="3">
    <location>
        <position position="60"/>
    </location>
    <ligand>
        <name>Zn(2+)</name>
        <dbReference type="ChEBI" id="CHEBI:29105"/>
    </ligand>
</feature>
<dbReference type="GeneID" id="109016481"/>
<dbReference type="InParanoid" id="A0A6P9DSW4"/>
<dbReference type="PROSITE" id="PS51359">
    <property type="entry name" value="COX5B_2"/>
    <property type="match status" value="1"/>
</dbReference>
<evidence type="ECO:0000256" key="2">
    <source>
        <dbReference type="ARBA" id="ARBA00022833"/>
    </source>
</evidence>
<keyword evidence="4" id="KW-1185">Reference proteome</keyword>
<dbReference type="InterPro" id="IPR002124">
    <property type="entry name" value="Cyt_c_oxidase_su5b"/>
</dbReference>
<dbReference type="Proteomes" id="UP000235220">
    <property type="component" value="Chromosome 11"/>
</dbReference>
<dbReference type="GO" id="GO:0006123">
    <property type="term" value="P:mitochondrial electron transport, cytochrome c to oxygen"/>
    <property type="evidence" value="ECO:0000318"/>
    <property type="project" value="GO_Central"/>
</dbReference>
<evidence type="ECO:0000256" key="1">
    <source>
        <dbReference type="ARBA" id="ARBA00022723"/>
    </source>
</evidence>
<reference evidence="5" key="1">
    <citation type="submission" date="2025-08" db="UniProtKB">
        <authorList>
            <consortium name="RefSeq"/>
        </authorList>
    </citation>
    <scope>IDENTIFICATION</scope>
    <source>
        <tissue evidence="5">Leaves</tissue>
    </source>
</reference>
<feature type="binding site" evidence="3">
    <location>
        <position position="87"/>
    </location>
    <ligand>
        <name>Zn(2+)</name>
        <dbReference type="ChEBI" id="CHEBI:29105"/>
    </ligand>
</feature>
<gene>
    <name evidence="5" type="primary">LOC109016481</name>
</gene>
<keyword evidence="1 3" id="KW-0479">Metal-binding</keyword>
<dbReference type="RefSeq" id="XP_035538505.1">
    <property type="nucleotide sequence ID" value="XM_035682612.1"/>
</dbReference>
<dbReference type="AlphaFoldDB" id="A0A6P9DSW4"/>
<dbReference type="SUPFAM" id="SSF57802">
    <property type="entry name" value="Rubredoxin-like"/>
    <property type="match status" value="1"/>
</dbReference>